<feature type="domain" description="NADP-dependent oxidoreductase" evidence="2">
    <location>
        <begin position="15"/>
        <end position="310"/>
    </location>
</feature>
<proteinExistence type="predicted"/>
<reference evidence="3" key="1">
    <citation type="submission" date="2012-02" db="EMBL/GenBank/DDBJ databases">
        <title>The complete genome of Frateuria aurantia DSM 6220.</title>
        <authorList>
            <consortium name="US DOE Joint Genome Institute (JGI-PGF)"/>
            <person name="Lucas S."/>
            <person name="Copeland A."/>
            <person name="Lapidus A."/>
            <person name="Glavina del Rio T."/>
            <person name="Dalin E."/>
            <person name="Tice H."/>
            <person name="Bruce D."/>
            <person name="Goodwin L."/>
            <person name="Pitluck S."/>
            <person name="Peters L."/>
            <person name="Ovchinnikova G."/>
            <person name="Teshima H."/>
            <person name="Kyrpides N."/>
            <person name="Mavromatis K."/>
            <person name="Ivanova N."/>
            <person name="Brettin T."/>
            <person name="Detter J.C."/>
            <person name="Han C."/>
            <person name="Larimer F."/>
            <person name="Land M."/>
            <person name="Hauser L."/>
            <person name="Markowitz V."/>
            <person name="Cheng J.-F."/>
            <person name="Hugenholtz P."/>
            <person name="Woyke T."/>
            <person name="Wu D."/>
            <person name="Brambilla E."/>
            <person name="Klenk H.-P."/>
            <person name="Eisen J.A."/>
        </authorList>
    </citation>
    <scope>NUCLEOTIDE SEQUENCE</scope>
    <source>
        <strain evidence="3">DSM 6220</strain>
    </source>
</reference>
<dbReference type="HOGENOM" id="CLU_023205_2_0_6"/>
<dbReference type="GO" id="GO:0005829">
    <property type="term" value="C:cytosol"/>
    <property type="evidence" value="ECO:0007669"/>
    <property type="project" value="UniProtKB-ARBA"/>
</dbReference>
<dbReference type="InterPro" id="IPR036812">
    <property type="entry name" value="NAD(P)_OxRdtase_dom_sf"/>
</dbReference>
<gene>
    <name evidence="3" type="ordered locus">Fraau_1442</name>
</gene>
<organism evidence="3 4">
    <name type="scientific">Frateuria aurantia (strain ATCC 33424 / DSM 6220 / KCTC 2777 / LMG 1558 / NBRC 3245 / NCIMB 13370)</name>
    <name type="common">Acetobacter aurantius</name>
    <dbReference type="NCBI Taxonomy" id="767434"/>
    <lineage>
        <taxon>Bacteria</taxon>
        <taxon>Pseudomonadati</taxon>
        <taxon>Pseudomonadota</taxon>
        <taxon>Gammaproteobacteria</taxon>
        <taxon>Lysobacterales</taxon>
        <taxon>Rhodanobacteraceae</taxon>
        <taxon>Frateuria</taxon>
    </lineage>
</organism>
<dbReference type="Proteomes" id="UP000005234">
    <property type="component" value="Chromosome"/>
</dbReference>
<dbReference type="KEGG" id="fau:Fraau_1442"/>
<dbReference type="AlphaFoldDB" id="H8L5W6"/>
<evidence type="ECO:0000259" key="2">
    <source>
        <dbReference type="Pfam" id="PF00248"/>
    </source>
</evidence>
<name>H8L5W6_FRAAD</name>
<dbReference type="GO" id="GO:0016491">
    <property type="term" value="F:oxidoreductase activity"/>
    <property type="evidence" value="ECO:0007669"/>
    <property type="project" value="UniProtKB-KW"/>
</dbReference>
<dbReference type="InterPro" id="IPR050523">
    <property type="entry name" value="AKR_Detox_Biosynth"/>
</dbReference>
<dbReference type="PRINTS" id="PR00069">
    <property type="entry name" value="ALDKETRDTASE"/>
</dbReference>
<dbReference type="EMBL" id="CP003350">
    <property type="protein sequence ID" value="AFC85866.1"/>
    <property type="molecule type" value="Genomic_DNA"/>
</dbReference>
<dbReference type="Gene3D" id="3.20.20.100">
    <property type="entry name" value="NADP-dependent oxidoreductase domain"/>
    <property type="match status" value="1"/>
</dbReference>
<dbReference type="FunFam" id="3.20.20.100:FF:000004">
    <property type="entry name" value="Oxidoreductase, aldo/keto reductase"/>
    <property type="match status" value="1"/>
</dbReference>
<dbReference type="OrthoDB" id="9772407at2"/>
<evidence type="ECO:0000313" key="4">
    <source>
        <dbReference type="Proteomes" id="UP000005234"/>
    </source>
</evidence>
<keyword evidence="4" id="KW-1185">Reference proteome</keyword>
<dbReference type="InterPro" id="IPR023210">
    <property type="entry name" value="NADP_OxRdtase_dom"/>
</dbReference>
<protein>
    <submittedName>
        <fullName evidence="3">Putative oxidoreductase, aryl-alcohol dehydrogenase like protein</fullName>
    </submittedName>
</protein>
<accession>H8L5W6</accession>
<dbReference type="Pfam" id="PF00248">
    <property type="entry name" value="Aldo_ket_red"/>
    <property type="match status" value="1"/>
</dbReference>
<dbReference type="RefSeq" id="WP_014402871.1">
    <property type="nucleotide sequence ID" value="NC_017033.1"/>
</dbReference>
<keyword evidence="1" id="KW-0560">Oxidoreductase</keyword>
<dbReference type="InterPro" id="IPR020471">
    <property type="entry name" value="AKR"/>
</dbReference>
<dbReference type="eggNOG" id="COG0667">
    <property type="taxonomic scope" value="Bacteria"/>
</dbReference>
<evidence type="ECO:0000256" key="1">
    <source>
        <dbReference type="ARBA" id="ARBA00023002"/>
    </source>
</evidence>
<dbReference type="SUPFAM" id="SSF51430">
    <property type="entry name" value="NAD(P)-linked oxidoreductase"/>
    <property type="match status" value="1"/>
</dbReference>
<dbReference type="PANTHER" id="PTHR43364:SF4">
    <property type="entry name" value="NAD(P)-LINKED OXIDOREDUCTASE SUPERFAMILY PROTEIN"/>
    <property type="match status" value="1"/>
</dbReference>
<dbReference type="PANTHER" id="PTHR43364">
    <property type="entry name" value="NADH-SPECIFIC METHYLGLYOXAL REDUCTASE-RELATED"/>
    <property type="match status" value="1"/>
</dbReference>
<evidence type="ECO:0000313" key="3">
    <source>
        <dbReference type="EMBL" id="AFC85866.1"/>
    </source>
</evidence>
<sequence>MDYRYLGQSALKVSPLCLGAMMFGGDTDAPTARRIIDKAAAQGINFLDTADVYNNGESERVVGRSLATQRDAWVIATKFGYGRGDQANTMGQSRKWIMQTFEASLQRLGSDYVDILYFHRALPGVTLEEALRTIGDLISQGKLRYYGLSNFHGWRIAEVARLADQLGIQRPSVSQPLYNLVNRSAEVEQLPAAAHYGLGVVPYSPLARGILTGKYASLDQLPADSRAGRGDPRIKQTELRAESLHIAQQIAARAAGKGISSIAFALAWVLNNRLISSAIAGPRTESHWDSYLTALDVKLGADDEAFVDALVHPGHASTPGFTDPAYPVEGRLL</sequence>
<dbReference type="STRING" id="767434.Fraau_1442"/>